<evidence type="ECO:0000256" key="1">
    <source>
        <dbReference type="SAM" id="MobiDB-lite"/>
    </source>
</evidence>
<evidence type="ECO:0000256" key="2">
    <source>
        <dbReference type="SAM" id="SignalP"/>
    </source>
</evidence>
<feature type="region of interest" description="Disordered" evidence="1">
    <location>
        <begin position="34"/>
        <end position="70"/>
    </location>
</feature>
<protein>
    <recommendedName>
        <fullName evidence="5">Secreted protein</fullName>
    </recommendedName>
</protein>
<dbReference type="RefSeq" id="WP_189649291.1">
    <property type="nucleotide sequence ID" value="NZ_BMRC01000009.1"/>
</dbReference>
<gene>
    <name evidence="3" type="ORF">ACFFV7_20780</name>
</gene>
<keyword evidence="2" id="KW-0732">Signal</keyword>
<proteinExistence type="predicted"/>
<accession>A0ABV5IGG7</accession>
<evidence type="ECO:0000313" key="4">
    <source>
        <dbReference type="Proteomes" id="UP001589647"/>
    </source>
</evidence>
<feature type="signal peptide" evidence="2">
    <location>
        <begin position="1"/>
        <end position="33"/>
    </location>
</feature>
<dbReference type="EMBL" id="JBHMEI010000015">
    <property type="protein sequence ID" value="MFB9203637.1"/>
    <property type="molecule type" value="Genomic_DNA"/>
</dbReference>
<dbReference type="Proteomes" id="UP001589647">
    <property type="component" value="Unassembled WGS sequence"/>
</dbReference>
<feature type="region of interest" description="Disordered" evidence="1">
    <location>
        <begin position="103"/>
        <end position="122"/>
    </location>
</feature>
<feature type="chain" id="PRO_5046122749" description="Secreted protein" evidence="2">
    <location>
        <begin position="34"/>
        <end position="122"/>
    </location>
</feature>
<evidence type="ECO:0008006" key="5">
    <source>
        <dbReference type="Google" id="ProtNLM"/>
    </source>
</evidence>
<reference evidence="3 4" key="1">
    <citation type="submission" date="2024-09" db="EMBL/GenBank/DDBJ databases">
        <authorList>
            <person name="Sun Q."/>
            <person name="Mori K."/>
        </authorList>
    </citation>
    <scope>NUCLEOTIDE SEQUENCE [LARGE SCALE GENOMIC DNA]</scope>
    <source>
        <strain evidence="3 4">CCM 3426</strain>
    </source>
</reference>
<evidence type="ECO:0000313" key="3">
    <source>
        <dbReference type="EMBL" id="MFB9203637.1"/>
    </source>
</evidence>
<comment type="caution">
    <text evidence="3">The sequence shown here is derived from an EMBL/GenBank/DDBJ whole genome shotgun (WGS) entry which is preliminary data.</text>
</comment>
<name>A0ABV5IGG7_9ACTN</name>
<sequence length="122" mass="12954">MTGPWRTTRGPIALCCVVGLVLLSLLVAGPSYADDQTSAQPFSTGHEWNPDKGGDRMPSLPPQASSGREHHVLSLWPPLRGMRHAEAAHLTLLPAPGTDAAAIRDPQQIGHRTAGSRSPPLI</sequence>
<keyword evidence="4" id="KW-1185">Reference proteome</keyword>
<feature type="compositionally biased region" description="Polar residues" evidence="1">
    <location>
        <begin position="34"/>
        <end position="43"/>
    </location>
</feature>
<organism evidence="3 4">
    <name type="scientific">Nonomuraea spiralis</name>
    <dbReference type="NCBI Taxonomy" id="46182"/>
    <lineage>
        <taxon>Bacteria</taxon>
        <taxon>Bacillati</taxon>
        <taxon>Actinomycetota</taxon>
        <taxon>Actinomycetes</taxon>
        <taxon>Streptosporangiales</taxon>
        <taxon>Streptosporangiaceae</taxon>
        <taxon>Nonomuraea</taxon>
    </lineage>
</organism>